<keyword evidence="3" id="KW-1185">Reference proteome</keyword>
<evidence type="ECO:0000313" key="3">
    <source>
        <dbReference type="Proteomes" id="UP001206595"/>
    </source>
</evidence>
<name>A0AAD5HDU0_UMBRA</name>
<evidence type="ECO:0000256" key="1">
    <source>
        <dbReference type="SAM" id="Phobius"/>
    </source>
</evidence>
<keyword evidence="1" id="KW-1133">Transmembrane helix</keyword>
<dbReference type="EMBL" id="MU620921">
    <property type="protein sequence ID" value="KAI8579329.1"/>
    <property type="molecule type" value="Genomic_DNA"/>
</dbReference>
<dbReference type="RefSeq" id="XP_051444333.1">
    <property type="nucleotide sequence ID" value="XM_051589304.1"/>
</dbReference>
<feature type="transmembrane region" description="Helical" evidence="1">
    <location>
        <begin position="33"/>
        <end position="51"/>
    </location>
</feature>
<accession>A0AAD5HDU0</accession>
<proteinExistence type="predicted"/>
<evidence type="ECO:0000313" key="2">
    <source>
        <dbReference type="EMBL" id="KAI8579329.1"/>
    </source>
</evidence>
<gene>
    <name evidence="2" type="ORF">K450DRAFT_242712</name>
</gene>
<dbReference type="AlphaFoldDB" id="A0AAD5HDU0"/>
<organism evidence="2 3">
    <name type="scientific">Umbelopsis ramanniana AG</name>
    <dbReference type="NCBI Taxonomy" id="1314678"/>
    <lineage>
        <taxon>Eukaryota</taxon>
        <taxon>Fungi</taxon>
        <taxon>Fungi incertae sedis</taxon>
        <taxon>Mucoromycota</taxon>
        <taxon>Mucoromycotina</taxon>
        <taxon>Umbelopsidomycetes</taxon>
        <taxon>Umbelopsidales</taxon>
        <taxon>Umbelopsidaceae</taxon>
        <taxon>Umbelopsis</taxon>
    </lineage>
</organism>
<sequence length="53" mass="6093">MIPFWLSSNKVKTCSKFISFDTHTILLNLSGHIIRLFGLLFGAWFGTYLIIQC</sequence>
<keyword evidence="1" id="KW-0812">Transmembrane</keyword>
<dbReference type="Proteomes" id="UP001206595">
    <property type="component" value="Unassembled WGS sequence"/>
</dbReference>
<comment type="caution">
    <text evidence="2">The sequence shown here is derived from an EMBL/GenBank/DDBJ whole genome shotgun (WGS) entry which is preliminary data.</text>
</comment>
<reference evidence="2" key="1">
    <citation type="submission" date="2021-06" db="EMBL/GenBank/DDBJ databases">
        <authorList>
            <consortium name="DOE Joint Genome Institute"/>
            <person name="Mondo S.J."/>
            <person name="Amses K.R."/>
            <person name="Simmons D.R."/>
            <person name="Longcore J.E."/>
            <person name="Seto K."/>
            <person name="Alves G.H."/>
            <person name="Bonds A.E."/>
            <person name="Quandt C.A."/>
            <person name="Davis W.J."/>
            <person name="Chang Y."/>
            <person name="Letcher P.M."/>
            <person name="Powell M.J."/>
            <person name="Kuo A."/>
            <person name="Labutti K."/>
            <person name="Pangilinan J."/>
            <person name="Andreopoulos W."/>
            <person name="Tritt A."/>
            <person name="Riley R."/>
            <person name="Hundley H."/>
            <person name="Johnson J."/>
            <person name="Lipzen A."/>
            <person name="Barry K."/>
            <person name="Berbee M.L."/>
            <person name="Buchler N.E."/>
            <person name="Grigoriev I.V."/>
            <person name="Spatafora J.W."/>
            <person name="Stajich J.E."/>
            <person name="James T.Y."/>
        </authorList>
    </citation>
    <scope>NUCLEOTIDE SEQUENCE</scope>
    <source>
        <strain evidence="2">AG</strain>
    </source>
</reference>
<reference evidence="2" key="2">
    <citation type="journal article" date="2022" name="Proc. Natl. Acad. Sci. U.S.A.">
        <title>Diploid-dominant life cycles characterize the early evolution of Fungi.</title>
        <authorList>
            <person name="Amses K.R."/>
            <person name="Simmons D.R."/>
            <person name="Longcore J.E."/>
            <person name="Mondo S.J."/>
            <person name="Seto K."/>
            <person name="Jeronimo G.H."/>
            <person name="Bonds A.E."/>
            <person name="Quandt C.A."/>
            <person name="Davis W.J."/>
            <person name="Chang Y."/>
            <person name="Federici B.A."/>
            <person name="Kuo A."/>
            <person name="LaButti K."/>
            <person name="Pangilinan J."/>
            <person name="Andreopoulos W."/>
            <person name="Tritt A."/>
            <person name="Riley R."/>
            <person name="Hundley H."/>
            <person name="Johnson J."/>
            <person name="Lipzen A."/>
            <person name="Barry K."/>
            <person name="Lang B.F."/>
            <person name="Cuomo C.A."/>
            <person name="Buchler N.E."/>
            <person name="Grigoriev I.V."/>
            <person name="Spatafora J.W."/>
            <person name="Stajich J.E."/>
            <person name="James T.Y."/>
        </authorList>
    </citation>
    <scope>NUCLEOTIDE SEQUENCE</scope>
    <source>
        <strain evidence="2">AG</strain>
    </source>
</reference>
<keyword evidence="1" id="KW-0472">Membrane</keyword>
<protein>
    <submittedName>
        <fullName evidence="2">Uncharacterized protein</fullName>
    </submittedName>
</protein>
<dbReference type="GeneID" id="75914649"/>